<evidence type="ECO:0000256" key="1">
    <source>
        <dbReference type="ARBA" id="ARBA00001849"/>
    </source>
</evidence>
<organism evidence="11 12">
    <name type="scientific">Luteimonas terricola</name>
    <dbReference type="NCBI Taxonomy" id="645597"/>
    <lineage>
        <taxon>Bacteria</taxon>
        <taxon>Pseudomonadati</taxon>
        <taxon>Pseudomonadota</taxon>
        <taxon>Gammaproteobacteria</taxon>
        <taxon>Lysobacterales</taxon>
        <taxon>Lysobacteraceae</taxon>
        <taxon>Luteimonas</taxon>
    </lineage>
</organism>
<feature type="domain" description="S1 motif" evidence="10">
    <location>
        <begin position="748"/>
        <end position="829"/>
    </location>
</feature>
<feature type="compositionally biased region" description="Low complexity" evidence="9">
    <location>
        <begin position="73"/>
        <end position="94"/>
    </location>
</feature>
<evidence type="ECO:0000256" key="3">
    <source>
        <dbReference type="ARBA" id="ARBA00022490"/>
    </source>
</evidence>
<keyword evidence="7 8" id="KW-0694">RNA-binding</keyword>
<dbReference type="PROSITE" id="PS50126">
    <property type="entry name" value="S1"/>
    <property type="match status" value="1"/>
</dbReference>
<comment type="function">
    <text evidence="8">3'-5' exoribonuclease that releases 5'-nucleoside monophosphates and is involved in maturation of structured RNAs.</text>
</comment>
<dbReference type="Pfam" id="PF08206">
    <property type="entry name" value="OB_RNB"/>
    <property type="match status" value="1"/>
</dbReference>
<evidence type="ECO:0000313" key="11">
    <source>
        <dbReference type="EMBL" id="GGK06934.1"/>
    </source>
</evidence>
<dbReference type="SMART" id="SM00316">
    <property type="entry name" value="S1"/>
    <property type="match status" value="1"/>
</dbReference>
<accession>A0ABQ2ECQ0</accession>
<dbReference type="InterPro" id="IPR040476">
    <property type="entry name" value="CSD2"/>
</dbReference>
<evidence type="ECO:0000313" key="12">
    <source>
        <dbReference type="Proteomes" id="UP000599009"/>
    </source>
</evidence>
<dbReference type="InterPro" id="IPR011805">
    <property type="entry name" value="RNase_R"/>
</dbReference>
<dbReference type="SMART" id="SM00357">
    <property type="entry name" value="CSP"/>
    <property type="match status" value="1"/>
</dbReference>
<evidence type="ECO:0000256" key="7">
    <source>
        <dbReference type="ARBA" id="ARBA00022884"/>
    </source>
</evidence>
<keyword evidence="6 8" id="KW-0269">Exonuclease</keyword>
<dbReference type="Proteomes" id="UP000599009">
    <property type="component" value="Unassembled WGS sequence"/>
</dbReference>
<protein>
    <recommendedName>
        <fullName evidence="8">Ribonuclease R</fullName>
        <shortName evidence="8">RNase R</shortName>
        <ecNumber evidence="8">3.1.13.1</ecNumber>
    </recommendedName>
</protein>
<comment type="caution">
    <text evidence="11">The sequence shown here is derived from an EMBL/GenBank/DDBJ whole genome shotgun (WGS) entry which is preliminary data.</text>
</comment>
<dbReference type="InterPro" id="IPR011129">
    <property type="entry name" value="CSD"/>
</dbReference>
<comment type="catalytic activity">
    <reaction evidence="1 8">
        <text>Exonucleolytic cleavage in the 3'- to 5'-direction to yield nucleoside 5'-phosphates.</text>
        <dbReference type="EC" id="3.1.13.1"/>
    </reaction>
</comment>
<evidence type="ECO:0000256" key="2">
    <source>
        <dbReference type="ARBA" id="ARBA00004496"/>
    </source>
</evidence>
<dbReference type="SUPFAM" id="SSF50249">
    <property type="entry name" value="Nucleic acid-binding proteins"/>
    <property type="match status" value="4"/>
</dbReference>
<evidence type="ECO:0000256" key="4">
    <source>
        <dbReference type="ARBA" id="ARBA00022722"/>
    </source>
</evidence>
<keyword evidence="4 8" id="KW-0540">Nuclease</keyword>
<evidence type="ECO:0000259" key="10">
    <source>
        <dbReference type="PROSITE" id="PS50126"/>
    </source>
</evidence>
<feature type="compositionally biased region" description="Low complexity" evidence="9">
    <location>
        <begin position="32"/>
        <end position="57"/>
    </location>
</feature>
<dbReference type="CDD" id="cd04471">
    <property type="entry name" value="S1_RNase_R"/>
    <property type="match status" value="1"/>
</dbReference>
<dbReference type="InterPro" id="IPR050180">
    <property type="entry name" value="RNR_Ribonuclease"/>
</dbReference>
<keyword evidence="12" id="KW-1185">Reference proteome</keyword>
<dbReference type="PANTHER" id="PTHR23355:SF9">
    <property type="entry name" value="DIS3-LIKE EXONUCLEASE 2"/>
    <property type="match status" value="1"/>
</dbReference>
<evidence type="ECO:0000256" key="8">
    <source>
        <dbReference type="HAMAP-Rule" id="MF_01895"/>
    </source>
</evidence>
<keyword evidence="3 8" id="KW-0963">Cytoplasm</keyword>
<dbReference type="InterPro" id="IPR001900">
    <property type="entry name" value="RNase_II/R"/>
</dbReference>
<evidence type="ECO:0000256" key="6">
    <source>
        <dbReference type="ARBA" id="ARBA00022839"/>
    </source>
</evidence>
<dbReference type="InterPro" id="IPR013223">
    <property type="entry name" value="RNase_B_OB_dom"/>
</dbReference>
<name>A0ABQ2ECQ0_9GAMM</name>
<dbReference type="InterPro" id="IPR003029">
    <property type="entry name" value="S1_domain"/>
</dbReference>
<feature type="region of interest" description="Disordered" evidence="9">
    <location>
        <begin position="1"/>
        <end position="121"/>
    </location>
</feature>
<comment type="similarity">
    <text evidence="8">Belongs to the RNR ribonuclease family. RNase R subfamily.</text>
</comment>
<dbReference type="InterPro" id="IPR022966">
    <property type="entry name" value="RNase_II/R_CS"/>
</dbReference>
<dbReference type="PANTHER" id="PTHR23355">
    <property type="entry name" value="RIBONUCLEASE"/>
    <property type="match status" value="1"/>
</dbReference>
<dbReference type="EC" id="3.1.13.1" evidence="8"/>
<gene>
    <name evidence="11" type="primary">vacB</name>
    <name evidence="8" type="synonym">rnr</name>
    <name evidence="11" type="ORF">GCM10011394_15150</name>
</gene>
<dbReference type="NCBIfam" id="TIGR00358">
    <property type="entry name" value="3_prime_RNase"/>
    <property type="match status" value="1"/>
</dbReference>
<dbReference type="Pfam" id="PF00575">
    <property type="entry name" value="S1"/>
    <property type="match status" value="1"/>
</dbReference>
<sequence length="856" mass="93828">MTKTTDKRGAGRGKTPAKPGTDKGASGKGAKGDTAPAKAAAKRTPAAGKAKAGALPAWMPDPGLLRAMKPRGPEATSAGGAAPATPAGEKTTPARPGTAKRKRGGAGVEDPQAAREAGRYENPIPSREAILQVLTDADGPLDAEALQQVLGLAEPERAIALDKRLAAMVRDGQILKNRRSGFVPAAKADLIPGTVIANPEGFGFLRPENGVGDDLFLPPFEMRKVMHGDRVLGSVTGVDRRGRREGVIVEVLERRVSRLIGRFAIESGISFVVPDDRRIQRNVQIPTDARQDARDGQLVVCEIVAPPDNHRPPIGRVLAVLGDRLTASIAVEAAIHGHDIPHEFPAEVLDAASAVPVDVEAREVQGRLDLRKLALVTIDGEDAKDFDDAVYCEPNRDGFRLIVAIADVAHYVRPDEPLDVEAQKRATSVYFPGYVVPMLPETLSNGICSLKPKVDRLCFACDMQVDRRGNVVSYSFHEAVMHSHARLTYNQVWNAVGDGVPDADRDAAQAFIGAQMPQVLQLHQLFKVLEKARQQRGAIDFETSEVRFVLGPQGEVTQAGMIQRNDAHKLIEECMISANVAAAHALLASAIPAPFRDHDRPPEGKYADLLEFLKEFQLRLPTWAKVRPRDFRKLLETVRERPDAALLESVLLRSQSLAVYSPDNIGHFGLALEAYAHFTSPIRRYADLLVHRAIKHALIGGSAAQYKYTAHQMATLSLQCSERSRRADEAQREVDERYRAAWMEEHVGREFDGVVSGVTSFGLFIELDESKVNGLVHVTQLPNDFYHFDPIRKTLTGQRSEREYRLGDRVRIVVLKASVEDLKIDFRLVEEGQRQKGEPNPPAPRGQPAKRSKKKY</sequence>
<comment type="subcellular location">
    <subcellularLocation>
        <location evidence="2 8">Cytoplasm</location>
    </subcellularLocation>
</comment>
<keyword evidence="5 8" id="KW-0378">Hydrolase</keyword>
<dbReference type="InterPro" id="IPR012340">
    <property type="entry name" value="NA-bd_OB-fold"/>
</dbReference>
<dbReference type="Pfam" id="PF00773">
    <property type="entry name" value="RNB"/>
    <property type="match status" value="1"/>
</dbReference>
<dbReference type="EMBL" id="BMME01000001">
    <property type="protein sequence ID" value="GGK06934.1"/>
    <property type="molecule type" value="Genomic_DNA"/>
</dbReference>
<dbReference type="SMART" id="SM00955">
    <property type="entry name" value="RNB"/>
    <property type="match status" value="1"/>
</dbReference>
<evidence type="ECO:0000256" key="9">
    <source>
        <dbReference type="SAM" id="MobiDB-lite"/>
    </source>
</evidence>
<dbReference type="NCBIfam" id="TIGR02063">
    <property type="entry name" value="RNase_R"/>
    <property type="match status" value="1"/>
</dbReference>
<dbReference type="HAMAP" id="MF_01895">
    <property type="entry name" value="RNase_R"/>
    <property type="match status" value="1"/>
</dbReference>
<proteinExistence type="inferred from homology"/>
<dbReference type="Pfam" id="PF17876">
    <property type="entry name" value="CSD2"/>
    <property type="match status" value="1"/>
</dbReference>
<dbReference type="Gene3D" id="2.40.50.140">
    <property type="entry name" value="Nucleic acid-binding proteins"/>
    <property type="match status" value="2"/>
</dbReference>
<evidence type="ECO:0000256" key="5">
    <source>
        <dbReference type="ARBA" id="ARBA00022801"/>
    </source>
</evidence>
<dbReference type="PROSITE" id="PS01175">
    <property type="entry name" value="RIBONUCLEASE_II"/>
    <property type="match status" value="1"/>
</dbReference>
<reference evidence="12" key="1">
    <citation type="journal article" date="2019" name="Int. J. Syst. Evol. Microbiol.">
        <title>The Global Catalogue of Microorganisms (GCM) 10K type strain sequencing project: providing services to taxonomists for standard genome sequencing and annotation.</title>
        <authorList>
            <consortium name="The Broad Institute Genomics Platform"/>
            <consortium name="The Broad Institute Genome Sequencing Center for Infectious Disease"/>
            <person name="Wu L."/>
            <person name="Ma J."/>
        </authorList>
    </citation>
    <scope>NUCLEOTIDE SEQUENCE [LARGE SCALE GENOMIC DNA]</scope>
    <source>
        <strain evidence="12">CGMCC 1.8985</strain>
    </source>
</reference>
<dbReference type="RefSeq" id="WP_132986185.1">
    <property type="nucleotide sequence ID" value="NZ_BMME01000001.1"/>
</dbReference>
<dbReference type="InterPro" id="IPR004476">
    <property type="entry name" value="RNase_II/RNase_R"/>
</dbReference>
<feature type="region of interest" description="Disordered" evidence="9">
    <location>
        <begin position="830"/>
        <end position="856"/>
    </location>
</feature>